<dbReference type="AlphaFoldDB" id="A0A2Z5ZG52"/>
<dbReference type="GO" id="GO:0032259">
    <property type="term" value="P:methylation"/>
    <property type="evidence" value="ECO:0007669"/>
    <property type="project" value="UniProtKB-KW"/>
</dbReference>
<evidence type="ECO:0000313" key="3">
    <source>
        <dbReference type="EMBL" id="GAN65386.1"/>
    </source>
</evidence>
<name>A0A2Z5ZG52_9PROT</name>
<evidence type="ECO:0000313" key="4">
    <source>
        <dbReference type="Proteomes" id="UP000032670"/>
    </source>
</evidence>
<dbReference type="STRING" id="1231341.Abor_008_027"/>
<sequence length="254" mass="27882">MSDVMPTTVPDFYQTQAGAYCAALLRERLQWFWPEIKHQKVLGLGYAAPCLGAWQGRGALCFTALLPECGGAVGGTTFGGPERAVVAEAAHLPFQDEAFDRIVVMHAFRSEAQAITVLRGAGRVLRDDGRMILIGPSIFAGRLRQCKTPFAHDSAFAPTTFRRVLAQAMLQAERRDEALFFPAQWGGGSVRRGRAGDIAGKVLAPGLGSIALVEVVKNIYAPRPLPITPWRRLWRRQPLMAELHAEHPAKRKQS</sequence>
<dbReference type="EMBL" id="BAMX01000008">
    <property type="protein sequence ID" value="GAN65386.1"/>
    <property type="molecule type" value="Genomic_DNA"/>
</dbReference>
<keyword evidence="4" id="KW-1185">Reference proteome</keyword>
<dbReference type="Proteomes" id="UP000032670">
    <property type="component" value="Unassembled WGS sequence"/>
</dbReference>
<dbReference type="Pfam" id="PF08241">
    <property type="entry name" value="Methyltransf_11"/>
    <property type="match status" value="1"/>
</dbReference>
<evidence type="ECO:0000259" key="1">
    <source>
        <dbReference type="Pfam" id="PF08241"/>
    </source>
</evidence>
<dbReference type="InterPro" id="IPR013216">
    <property type="entry name" value="Methyltransf_11"/>
</dbReference>
<evidence type="ECO:0000313" key="5">
    <source>
        <dbReference type="Proteomes" id="UP000270034"/>
    </source>
</evidence>
<dbReference type="KEGG" id="aot:AcetOri_orf01471"/>
<dbReference type="Proteomes" id="UP000270034">
    <property type="component" value="Chromosome"/>
</dbReference>
<gene>
    <name evidence="3" type="ORF">Abor_008_027</name>
    <name evidence="2" type="ORF">AcetOrient_orf01471</name>
</gene>
<dbReference type="GO" id="GO:0008757">
    <property type="term" value="F:S-adenosylmethionine-dependent methyltransferase activity"/>
    <property type="evidence" value="ECO:0007669"/>
    <property type="project" value="InterPro"/>
</dbReference>
<dbReference type="InterPro" id="IPR029063">
    <property type="entry name" value="SAM-dependent_MTases_sf"/>
</dbReference>
<proteinExistence type="predicted"/>
<keyword evidence="2" id="KW-0808">Transferase</keyword>
<reference evidence="2 5" key="2">
    <citation type="submission" date="2018-02" db="EMBL/GenBank/DDBJ databases">
        <title>Acetobacter orientalis genome.</title>
        <authorList>
            <person name="Nakashima N."/>
            <person name="Tamura T."/>
        </authorList>
    </citation>
    <scope>NUCLEOTIDE SEQUENCE [LARGE SCALE GENOMIC DNA]</scope>
    <source>
        <strain evidence="2 5">FAN1</strain>
    </source>
</reference>
<feature type="domain" description="Methyltransferase type 11" evidence="1">
    <location>
        <begin position="84"/>
        <end position="133"/>
    </location>
</feature>
<accession>A0A0D6NJ25</accession>
<evidence type="ECO:0000313" key="2">
    <source>
        <dbReference type="EMBL" id="BBC79345.1"/>
    </source>
</evidence>
<dbReference type="Gene3D" id="3.40.50.150">
    <property type="entry name" value="Vaccinia Virus protein VP39"/>
    <property type="match status" value="1"/>
</dbReference>
<dbReference type="RefSeq" id="WP_048840447.1">
    <property type="nucleotide sequence ID" value="NZ_BJVV01000003.1"/>
</dbReference>
<organism evidence="2 5">
    <name type="scientific">Acetobacter orientalis</name>
    <dbReference type="NCBI Taxonomy" id="146474"/>
    <lineage>
        <taxon>Bacteria</taxon>
        <taxon>Pseudomonadati</taxon>
        <taxon>Pseudomonadota</taxon>
        <taxon>Alphaproteobacteria</taxon>
        <taxon>Acetobacterales</taxon>
        <taxon>Acetobacteraceae</taxon>
        <taxon>Acetobacter</taxon>
    </lineage>
</organism>
<keyword evidence="2" id="KW-0489">Methyltransferase</keyword>
<dbReference type="EMBL" id="AP018515">
    <property type="protein sequence ID" value="BBC79345.1"/>
    <property type="molecule type" value="Genomic_DNA"/>
</dbReference>
<dbReference type="SUPFAM" id="SSF53335">
    <property type="entry name" value="S-adenosyl-L-methionine-dependent methyltransferases"/>
    <property type="match status" value="1"/>
</dbReference>
<accession>A0A2Z5ZG52</accession>
<reference evidence="3 4" key="1">
    <citation type="submission" date="2012-11" db="EMBL/GenBank/DDBJ databases">
        <title>Whole genome sequence of Acetobacter orientalis 21F-2.</title>
        <authorList>
            <person name="Azuma Y."/>
            <person name="Higashiura N."/>
            <person name="Hirakawa H."/>
            <person name="Matsushita K."/>
        </authorList>
    </citation>
    <scope>NUCLEOTIDE SEQUENCE [LARGE SCALE GENOMIC DNA]</scope>
    <source>
        <strain evidence="3 4">21F-2</strain>
    </source>
</reference>
<protein>
    <submittedName>
        <fullName evidence="2">Methyltransferase</fullName>
    </submittedName>
</protein>